<evidence type="ECO:0008006" key="4">
    <source>
        <dbReference type="Google" id="ProtNLM"/>
    </source>
</evidence>
<dbReference type="OrthoDB" id="5985475at2759"/>
<name>A0A137P431_CONC2</name>
<evidence type="ECO:0000256" key="1">
    <source>
        <dbReference type="SAM" id="Phobius"/>
    </source>
</evidence>
<evidence type="ECO:0000313" key="2">
    <source>
        <dbReference type="EMBL" id="KXN69777.1"/>
    </source>
</evidence>
<dbReference type="Gene3D" id="1.20.1070.10">
    <property type="entry name" value="Rhodopsin 7-helix transmembrane proteins"/>
    <property type="match status" value="1"/>
</dbReference>
<accession>A0A137P431</accession>
<feature type="transmembrane region" description="Helical" evidence="1">
    <location>
        <begin position="185"/>
        <end position="208"/>
    </location>
</feature>
<proteinExistence type="predicted"/>
<dbReference type="SUPFAM" id="SSF81321">
    <property type="entry name" value="Family A G protein-coupled receptor-like"/>
    <property type="match status" value="1"/>
</dbReference>
<evidence type="ECO:0000313" key="3">
    <source>
        <dbReference type="Proteomes" id="UP000070444"/>
    </source>
</evidence>
<gene>
    <name evidence="2" type="ORF">CONCODRAFT_7725</name>
</gene>
<feature type="transmembrane region" description="Helical" evidence="1">
    <location>
        <begin position="66"/>
        <end position="88"/>
    </location>
</feature>
<dbReference type="CDD" id="cd00637">
    <property type="entry name" value="7tm_classA_rhodopsin-like"/>
    <property type="match status" value="1"/>
</dbReference>
<feature type="transmembrane region" description="Helical" evidence="1">
    <location>
        <begin position="108"/>
        <end position="132"/>
    </location>
</feature>
<dbReference type="AlphaFoldDB" id="A0A137P431"/>
<sequence>MSNNSTSTSTERSTMDLPDGFAEHRSILPSILAVNCMIMGALGCLITLMILIFLIKRKWSTFNIDIKIAFLVLILDFLGSLGTFLVGICSMTPFNLWIAYKWLCDLNAFFLVGFFYASNYMVALMSFQRYLLICHKKILPNWTWYFLAGLIIILCVGNICLLIGFNLVELMPLTIYCLTSPTTAIGYAAVIIYCSLGTLSWVTIVYCYTTISIYRRLEDAKLAKTMNLELNTIIARSNKLRSLQYDM</sequence>
<dbReference type="EMBL" id="KQ964523">
    <property type="protein sequence ID" value="KXN69777.1"/>
    <property type="molecule type" value="Genomic_DNA"/>
</dbReference>
<keyword evidence="3" id="KW-1185">Reference proteome</keyword>
<keyword evidence="1" id="KW-0812">Transmembrane</keyword>
<feature type="transmembrane region" description="Helical" evidence="1">
    <location>
        <begin position="27"/>
        <end position="54"/>
    </location>
</feature>
<feature type="transmembrane region" description="Helical" evidence="1">
    <location>
        <begin position="144"/>
        <end position="165"/>
    </location>
</feature>
<organism evidence="2 3">
    <name type="scientific">Conidiobolus coronatus (strain ATCC 28846 / CBS 209.66 / NRRL 28638)</name>
    <name type="common">Delacroixia coronata</name>
    <dbReference type="NCBI Taxonomy" id="796925"/>
    <lineage>
        <taxon>Eukaryota</taxon>
        <taxon>Fungi</taxon>
        <taxon>Fungi incertae sedis</taxon>
        <taxon>Zoopagomycota</taxon>
        <taxon>Entomophthoromycotina</taxon>
        <taxon>Entomophthoromycetes</taxon>
        <taxon>Entomophthorales</taxon>
        <taxon>Ancylistaceae</taxon>
        <taxon>Conidiobolus</taxon>
    </lineage>
</organism>
<reference evidence="2 3" key="1">
    <citation type="journal article" date="2015" name="Genome Biol. Evol.">
        <title>Phylogenomic analyses indicate that early fungi evolved digesting cell walls of algal ancestors of land plants.</title>
        <authorList>
            <person name="Chang Y."/>
            <person name="Wang S."/>
            <person name="Sekimoto S."/>
            <person name="Aerts A.L."/>
            <person name="Choi C."/>
            <person name="Clum A."/>
            <person name="LaButti K.M."/>
            <person name="Lindquist E.A."/>
            <person name="Yee Ngan C."/>
            <person name="Ohm R.A."/>
            <person name="Salamov A.A."/>
            <person name="Grigoriev I.V."/>
            <person name="Spatafora J.W."/>
            <person name="Berbee M.L."/>
        </authorList>
    </citation>
    <scope>NUCLEOTIDE SEQUENCE [LARGE SCALE GENOMIC DNA]</scope>
    <source>
        <strain evidence="2 3">NRRL 28638</strain>
    </source>
</reference>
<keyword evidence="1" id="KW-0472">Membrane</keyword>
<dbReference type="Proteomes" id="UP000070444">
    <property type="component" value="Unassembled WGS sequence"/>
</dbReference>
<protein>
    <recommendedName>
        <fullName evidence="4">G-protein coupled receptors family 1 profile domain-containing protein</fullName>
    </recommendedName>
</protein>
<keyword evidence="1" id="KW-1133">Transmembrane helix</keyword>